<evidence type="ECO:0000259" key="1">
    <source>
        <dbReference type="Pfam" id="PF20409"/>
    </source>
</evidence>
<evidence type="ECO:0000313" key="2">
    <source>
        <dbReference type="EMBL" id="MDR6940956.1"/>
    </source>
</evidence>
<dbReference type="InterPro" id="IPR032710">
    <property type="entry name" value="NTF2-like_dom_sf"/>
</dbReference>
<feature type="domain" description="SnoaL-like" evidence="1">
    <location>
        <begin position="1"/>
        <end position="117"/>
    </location>
</feature>
<sequence length="122" mass="13706">MNTQEVADKLVQLCREGKNLEVINELYADNIVSHEPKGSHMELTEGKAAVLDKNNQWYAMVEEIHNDSVSDPLVSGDFFACAMYLDVTYKGMGRSEMNEIAVYEVKDGKIVSESFHYNVPTA</sequence>
<comment type="caution">
    <text evidence="2">The sequence shown here is derived from an EMBL/GenBank/DDBJ whole genome shotgun (WGS) entry which is preliminary data.</text>
</comment>
<dbReference type="Proteomes" id="UP001247620">
    <property type="component" value="Unassembled WGS sequence"/>
</dbReference>
<protein>
    <recommendedName>
        <fullName evidence="1">SnoaL-like domain-containing protein</fullName>
    </recommendedName>
</protein>
<dbReference type="SUPFAM" id="SSF54427">
    <property type="entry name" value="NTF2-like"/>
    <property type="match status" value="1"/>
</dbReference>
<dbReference type="InterPro" id="IPR046860">
    <property type="entry name" value="SnoaL_5"/>
</dbReference>
<evidence type="ECO:0000313" key="3">
    <source>
        <dbReference type="Proteomes" id="UP001247620"/>
    </source>
</evidence>
<dbReference type="EMBL" id="JAVDUU010000001">
    <property type="protein sequence ID" value="MDR6940956.1"/>
    <property type="molecule type" value="Genomic_DNA"/>
</dbReference>
<name>A0ABU1T6D6_9SPHI</name>
<organism evidence="2 3">
    <name type="scientific">Mucilaginibacter pocheonensis</name>
    <dbReference type="NCBI Taxonomy" id="398050"/>
    <lineage>
        <taxon>Bacteria</taxon>
        <taxon>Pseudomonadati</taxon>
        <taxon>Bacteroidota</taxon>
        <taxon>Sphingobacteriia</taxon>
        <taxon>Sphingobacteriales</taxon>
        <taxon>Sphingobacteriaceae</taxon>
        <taxon>Mucilaginibacter</taxon>
    </lineage>
</organism>
<gene>
    <name evidence="2" type="ORF">J2W55_000784</name>
</gene>
<proteinExistence type="predicted"/>
<dbReference type="Pfam" id="PF20409">
    <property type="entry name" value="SnoaL_5"/>
    <property type="match status" value="1"/>
</dbReference>
<keyword evidence="3" id="KW-1185">Reference proteome</keyword>
<dbReference type="RefSeq" id="WP_310092184.1">
    <property type="nucleotide sequence ID" value="NZ_JAVDUU010000001.1"/>
</dbReference>
<reference evidence="2 3" key="1">
    <citation type="submission" date="2023-07" db="EMBL/GenBank/DDBJ databases">
        <title>Sorghum-associated microbial communities from plants grown in Nebraska, USA.</title>
        <authorList>
            <person name="Schachtman D."/>
        </authorList>
    </citation>
    <scope>NUCLEOTIDE SEQUENCE [LARGE SCALE GENOMIC DNA]</scope>
    <source>
        <strain evidence="2 3">3262</strain>
    </source>
</reference>
<accession>A0ABU1T6D6</accession>
<dbReference type="Gene3D" id="3.10.450.50">
    <property type="match status" value="1"/>
</dbReference>